<evidence type="ECO:0000256" key="4">
    <source>
        <dbReference type="ARBA" id="ARBA00022989"/>
    </source>
</evidence>
<proteinExistence type="predicted"/>
<sequence length="204" mass="22725">MWTIIFHGIVLSFGLILPLGVQNVFIFQQGAYQRSYWRALPVILTASLCDTLLITLAITGVSVLVLASTWVKTILLLAGFVFLVYMGWITWNSKPRMIQEEKEVYSWKKQIAFAASVSLLNPHAILDTIGVIGTSSLQYAGQERWAFAISCIAVSWIWFFSLALAGRLVGRIDSSGKLMVVLNKCSAVIIWAVSLMMLWTLFAS</sequence>
<dbReference type="Pfam" id="PF01810">
    <property type="entry name" value="LysE"/>
    <property type="match status" value="1"/>
</dbReference>
<feature type="transmembrane region" description="Helical" evidence="6">
    <location>
        <begin position="111"/>
        <end position="133"/>
    </location>
</feature>
<dbReference type="InterPro" id="IPR001123">
    <property type="entry name" value="LeuE-type"/>
</dbReference>
<feature type="transmembrane region" description="Helical" evidence="6">
    <location>
        <begin position="6"/>
        <end position="27"/>
    </location>
</feature>
<evidence type="ECO:0000313" key="7">
    <source>
        <dbReference type="EMBL" id="RNB79193.1"/>
    </source>
</evidence>
<evidence type="ECO:0000256" key="3">
    <source>
        <dbReference type="ARBA" id="ARBA00022692"/>
    </source>
</evidence>
<comment type="subcellular location">
    <subcellularLocation>
        <location evidence="1">Cell membrane</location>
        <topology evidence="1">Multi-pass membrane protein</topology>
    </subcellularLocation>
</comment>
<dbReference type="RefSeq" id="WP_122921518.1">
    <property type="nucleotide sequence ID" value="NZ_RHHQ01000029.1"/>
</dbReference>
<evidence type="ECO:0000313" key="8">
    <source>
        <dbReference type="Proteomes" id="UP000271031"/>
    </source>
</evidence>
<comment type="caution">
    <text evidence="7">The sequence shown here is derived from an EMBL/GenBank/DDBJ whole genome shotgun (WGS) entry which is preliminary data.</text>
</comment>
<organism evidence="7 8">
    <name type="scientific">Brevibacillus fluminis</name>
    <dbReference type="NCBI Taxonomy" id="511487"/>
    <lineage>
        <taxon>Bacteria</taxon>
        <taxon>Bacillati</taxon>
        <taxon>Bacillota</taxon>
        <taxon>Bacilli</taxon>
        <taxon>Bacillales</taxon>
        <taxon>Paenibacillaceae</taxon>
        <taxon>Brevibacillus</taxon>
    </lineage>
</organism>
<evidence type="ECO:0000256" key="2">
    <source>
        <dbReference type="ARBA" id="ARBA00022475"/>
    </source>
</evidence>
<name>A0A3M8CU22_9BACL</name>
<dbReference type="GO" id="GO:0015171">
    <property type="term" value="F:amino acid transmembrane transporter activity"/>
    <property type="evidence" value="ECO:0007669"/>
    <property type="project" value="TreeGrafter"/>
</dbReference>
<feature type="transmembrane region" description="Helical" evidence="6">
    <location>
        <begin position="145"/>
        <end position="169"/>
    </location>
</feature>
<reference evidence="7 8" key="1">
    <citation type="submission" date="2018-10" db="EMBL/GenBank/DDBJ databases">
        <title>Phylogenomics of Brevibacillus.</title>
        <authorList>
            <person name="Dunlap C."/>
        </authorList>
    </citation>
    <scope>NUCLEOTIDE SEQUENCE [LARGE SCALE GENOMIC DNA]</scope>
    <source>
        <strain evidence="7 8">JCM 15716</strain>
    </source>
</reference>
<keyword evidence="8" id="KW-1185">Reference proteome</keyword>
<dbReference type="GO" id="GO:0005886">
    <property type="term" value="C:plasma membrane"/>
    <property type="evidence" value="ECO:0007669"/>
    <property type="project" value="UniProtKB-SubCell"/>
</dbReference>
<accession>A0A3M8CU22</accession>
<keyword evidence="2" id="KW-1003">Cell membrane</keyword>
<keyword evidence="4 6" id="KW-1133">Transmembrane helix</keyword>
<dbReference type="AlphaFoldDB" id="A0A3M8CU22"/>
<evidence type="ECO:0000256" key="1">
    <source>
        <dbReference type="ARBA" id="ARBA00004651"/>
    </source>
</evidence>
<keyword evidence="3 6" id="KW-0812">Transmembrane</keyword>
<feature type="transmembrane region" description="Helical" evidence="6">
    <location>
        <begin position="181"/>
        <end position="202"/>
    </location>
</feature>
<evidence type="ECO:0000256" key="5">
    <source>
        <dbReference type="ARBA" id="ARBA00023136"/>
    </source>
</evidence>
<dbReference type="Proteomes" id="UP000271031">
    <property type="component" value="Unassembled WGS sequence"/>
</dbReference>
<dbReference type="PANTHER" id="PTHR30086">
    <property type="entry name" value="ARGININE EXPORTER PROTEIN ARGO"/>
    <property type="match status" value="1"/>
</dbReference>
<dbReference type="EMBL" id="RHHQ01000029">
    <property type="protein sequence ID" value="RNB79193.1"/>
    <property type="molecule type" value="Genomic_DNA"/>
</dbReference>
<feature type="transmembrane region" description="Helical" evidence="6">
    <location>
        <begin position="39"/>
        <end position="67"/>
    </location>
</feature>
<keyword evidence="5 6" id="KW-0472">Membrane</keyword>
<dbReference type="PANTHER" id="PTHR30086:SF20">
    <property type="entry name" value="ARGININE EXPORTER PROTEIN ARGO-RELATED"/>
    <property type="match status" value="1"/>
</dbReference>
<evidence type="ECO:0000256" key="6">
    <source>
        <dbReference type="SAM" id="Phobius"/>
    </source>
</evidence>
<gene>
    <name evidence="7" type="ORF">EDM56_29590</name>
</gene>
<dbReference type="OrthoDB" id="5638726at2"/>
<protein>
    <submittedName>
        <fullName evidence="7">Amino acid transporter</fullName>
    </submittedName>
</protein>
<feature type="transmembrane region" description="Helical" evidence="6">
    <location>
        <begin position="73"/>
        <end position="91"/>
    </location>
</feature>